<reference evidence="1 2" key="1">
    <citation type="journal article" date="2023" name="Hortic Res">
        <title>The complete reference genome for grapevine (Vitis vinifera L.) genetics and breeding.</title>
        <authorList>
            <person name="Shi X."/>
            <person name="Cao S."/>
            <person name="Wang X."/>
            <person name="Huang S."/>
            <person name="Wang Y."/>
            <person name="Liu Z."/>
            <person name="Liu W."/>
            <person name="Leng X."/>
            <person name="Peng Y."/>
            <person name="Wang N."/>
            <person name="Wang Y."/>
            <person name="Ma Z."/>
            <person name="Xu X."/>
            <person name="Zhang F."/>
            <person name="Xue H."/>
            <person name="Zhong H."/>
            <person name="Wang Y."/>
            <person name="Zhang K."/>
            <person name="Velt A."/>
            <person name="Avia K."/>
            <person name="Holtgrawe D."/>
            <person name="Grimplet J."/>
            <person name="Matus J.T."/>
            <person name="Ware D."/>
            <person name="Wu X."/>
            <person name="Wang H."/>
            <person name="Liu C."/>
            <person name="Fang Y."/>
            <person name="Rustenholz C."/>
            <person name="Cheng Z."/>
            <person name="Xiao H."/>
            <person name="Zhou Y."/>
        </authorList>
    </citation>
    <scope>NUCLEOTIDE SEQUENCE [LARGE SCALE GENOMIC DNA]</scope>
    <source>
        <strain evidence="2">cv. Pinot noir / PN40024</strain>
        <tissue evidence="1">Leaf</tissue>
    </source>
</reference>
<name>A0ABY9CUX7_VITVI</name>
<organism evidence="1 2">
    <name type="scientific">Vitis vinifera</name>
    <name type="common">Grape</name>
    <dbReference type="NCBI Taxonomy" id="29760"/>
    <lineage>
        <taxon>Eukaryota</taxon>
        <taxon>Viridiplantae</taxon>
        <taxon>Streptophyta</taxon>
        <taxon>Embryophyta</taxon>
        <taxon>Tracheophyta</taxon>
        <taxon>Spermatophyta</taxon>
        <taxon>Magnoliopsida</taxon>
        <taxon>eudicotyledons</taxon>
        <taxon>Gunneridae</taxon>
        <taxon>Pentapetalae</taxon>
        <taxon>rosids</taxon>
        <taxon>Vitales</taxon>
        <taxon>Vitaceae</taxon>
        <taxon>Viteae</taxon>
        <taxon>Vitis</taxon>
    </lineage>
</organism>
<keyword evidence="2" id="KW-1185">Reference proteome</keyword>
<dbReference type="Proteomes" id="UP001227230">
    <property type="component" value="Chromosome 11"/>
</dbReference>
<proteinExistence type="predicted"/>
<evidence type="ECO:0000313" key="2">
    <source>
        <dbReference type="Proteomes" id="UP001227230"/>
    </source>
</evidence>
<gene>
    <name evidence="1" type="ORF">VitviT2T_017016</name>
</gene>
<accession>A0ABY9CUX7</accession>
<dbReference type="EMBL" id="CP126658">
    <property type="protein sequence ID" value="WJZ98500.1"/>
    <property type="molecule type" value="Genomic_DNA"/>
</dbReference>
<protein>
    <submittedName>
        <fullName evidence="1">Uncharacterized protein</fullName>
    </submittedName>
</protein>
<sequence>MARLEIPKDMCVLFGKCLHLVVASSAVDWIDQAGNCENLILHHHVLEHSHFNARFAGERQRIFRQLCKIDESRFLFFSHGQRVAHSIQFGQGSFREHYFRASKRGRAGIRNCSSRDHAGGVILKEKPVRRRIQHTGFYAKEITLIWLRVGPPVRTAGDGVGDDVLVAIRSAGSELHKHRLVCLSPATIVVVLAMTQLHQKQNSLRRRESQPQRIWEGLPGSGNFVIGMKTLTN</sequence>
<evidence type="ECO:0000313" key="1">
    <source>
        <dbReference type="EMBL" id="WJZ98500.1"/>
    </source>
</evidence>